<dbReference type="EMBL" id="BK015932">
    <property type="protein sequence ID" value="DAF85902.1"/>
    <property type="molecule type" value="Genomic_DNA"/>
</dbReference>
<name>A0A8S5TUM7_9CAUD</name>
<accession>A0A8S5TUM7</accession>
<protein>
    <submittedName>
        <fullName evidence="1">Uncharacterized protein</fullName>
    </submittedName>
</protein>
<reference evidence="1" key="1">
    <citation type="journal article" date="2021" name="Proc. Natl. Acad. Sci. U.S.A.">
        <title>A Catalog of Tens of Thousands of Viruses from Human Metagenomes Reveals Hidden Associations with Chronic Diseases.</title>
        <authorList>
            <person name="Tisza M.J."/>
            <person name="Buck C.B."/>
        </authorList>
    </citation>
    <scope>NUCLEOTIDE SEQUENCE</scope>
    <source>
        <strain evidence="1">CtVJE9</strain>
    </source>
</reference>
<sequence length="107" mass="12999">MRLEIMMSEKNYWKLQKFSIFYTYYAFIDSQDYLADQLFVKHKVKVDFGKEYCHKGSNYLVIFCKVRKTKEKEFIQALEELENKMLLMGHRDYPSFCADIKEKIENP</sequence>
<proteinExistence type="predicted"/>
<organism evidence="1">
    <name type="scientific">Siphoviridae sp. ctVJE9</name>
    <dbReference type="NCBI Taxonomy" id="2825530"/>
    <lineage>
        <taxon>Viruses</taxon>
        <taxon>Duplodnaviria</taxon>
        <taxon>Heunggongvirae</taxon>
        <taxon>Uroviricota</taxon>
        <taxon>Caudoviricetes</taxon>
    </lineage>
</organism>
<evidence type="ECO:0000313" key="1">
    <source>
        <dbReference type="EMBL" id="DAF85902.1"/>
    </source>
</evidence>